<dbReference type="Proteomes" id="UP000001514">
    <property type="component" value="Unassembled WGS sequence"/>
</dbReference>
<dbReference type="eggNOG" id="KOG1429">
    <property type="taxonomic scope" value="Eukaryota"/>
</dbReference>
<dbReference type="PANTHER" id="PTHR43078:SF7">
    <property type="entry name" value="UDP-GLUCURONATE DECARBOXYLASE"/>
    <property type="match status" value="1"/>
</dbReference>
<dbReference type="EMBL" id="GL377580">
    <property type="protein sequence ID" value="EFJ28284.1"/>
    <property type="molecule type" value="Genomic_DNA"/>
</dbReference>
<dbReference type="InterPro" id="IPR044516">
    <property type="entry name" value="UXS-like"/>
</dbReference>
<dbReference type="GO" id="GO:0048040">
    <property type="term" value="F:UDP-glucuronate decarboxylase activity"/>
    <property type="evidence" value="ECO:0000318"/>
    <property type="project" value="GO_Central"/>
</dbReference>
<evidence type="ECO:0000256" key="2">
    <source>
        <dbReference type="ARBA" id="ARBA00023027"/>
    </source>
</evidence>
<keyword evidence="3" id="KW-0456">Lyase</keyword>
<evidence type="ECO:0000313" key="4">
    <source>
        <dbReference type="EMBL" id="EFJ28284.1"/>
    </source>
</evidence>
<sequence length="176" mass="20195">MPDDFPRRCRARPLEKVVLHRQNLLAARERPLHHRPILLVNFDDQILAVVLYSPRQRLLVLACDGVRSCYDEGKRVAETLTMDYHRDDSVHITTCAITDDQALRKEAMTVYMESKLGAFNVSDLLISLMEGEHIGQSRRVHHVGTCTGKDIEFRNNTEDDPHKRKPDITKAKKLLG</sequence>
<dbReference type="KEGG" id="smo:SELMODRAFT_411672"/>
<gene>
    <name evidence="4" type="ORF">SELMODRAFT_411672</name>
</gene>
<dbReference type="GO" id="GO:0005737">
    <property type="term" value="C:cytoplasm"/>
    <property type="evidence" value="ECO:0000318"/>
    <property type="project" value="GO_Central"/>
</dbReference>
<dbReference type="STRING" id="88036.D8RIN7"/>
<dbReference type="GO" id="GO:0042732">
    <property type="term" value="P:D-xylose metabolic process"/>
    <property type="evidence" value="ECO:0000318"/>
    <property type="project" value="GO_Central"/>
</dbReference>
<evidence type="ECO:0000256" key="1">
    <source>
        <dbReference type="ARBA" id="ARBA00001911"/>
    </source>
</evidence>
<reference evidence="4 5" key="1">
    <citation type="journal article" date="2011" name="Science">
        <title>The Selaginella genome identifies genetic changes associated with the evolution of vascular plants.</title>
        <authorList>
            <person name="Banks J.A."/>
            <person name="Nishiyama T."/>
            <person name="Hasebe M."/>
            <person name="Bowman J.L."/>
            <person name="Gribskov M."/>
            <person name="dePamphilis C."/>
            <person name="Albert V.A."/>
            <person name="Aono N."/>
            <person name="Aoyama T."/>
            <person name="Ambrose B.A."/>
            <person name="Ashton N.W."/>
            <person name="Axtell M.J."/>
            <person name="Barker E."/>
            <person name="Barker M.S."/>
            <person name="Bennetzen J.L."/>
            <person name="Bonawitz N.D."/>
            <person name="Chapple C."/>
            <person name="Cheng C."/>
            <person name="Correa L.G."/>
            <person name="Dacre M."/>
            <person name="DeBarry J."/>
            <person name="Dreyer I."/>
            <person name="Elias M."/>
            <person name="Engstrom E.M."/>
            <person name="Estelle M."/>
            <person name="Feng L."/>
            <person name="Finet C."/>
            <person name="Floyd S.K."/>
            <person name="Frommer W.B."/>
            <person name="Fujita T."/>
            <person name="Gramzow L."/>
            <person name="Gutensohn M."/>
            <person name="Harholt J."/>
            <person name="Hattori M."/>
            <person name="Heyl A."/>
            <person name="Hirai T."/>
            <person name="Hiwatashi Y."/>
            <person name="Ishikawa M."/>
            <person name="Iwata M."/>
            <person name="Karol K.G."/>
            <person name="Koehler B."/>
            <person name="Kolukisaoglu U."/>
            <person name="Kubo M."/>
            <person name="Kurata T."/>
            <person name="Lalonde S."/>
            <person name="Li K."/>
            <person name="Li Y."/>
            <person name="Litt A."/>
            <person name="Lyons E."/>
            <person name="Manning G."/>
            <person name="Maruyama T."/>
            <person name="Michael T.P."/>
            <person name="Mikami K."/>
            <person name="Miyazaki S."/>
            <person name="Morinaga S."/>
            <person name="Murata T."/>
            <person name="Mueller-Roeber B."/>
            <person name="Nelson D.R."/>
            <person name="Obara M."/>
            <person name="Oguri Y."/>
            <person name="Olmstead R.G."/>
            <person name="Onodera N."/>
            <person name="Petersen B.L."/>
            <person name="Pils B."/>
            <person name="Prigge M."/>
            <person name="Rensing S.A."/>
            <person name="Riano-Pachon D.M."/>
            <person name="Roberts A.W."/>
            <person name="Sato Y."/>
            <person name="Scheller H.V."/>
            <person name="Schulz B."/>
            <person name="Schulz C."/>
            <person name="Shakirov E.V."/>
            <person name="Shibagaki N."/>
            <person name="Shinohara N."/>
            <person name="Shippen D.E."/>
            <person name="Soerensen I."/>
            <person name="Sotooka R."/>
            <person name="Sugimoto N."/>
            <person name="Sugita M."/>
            <person name="Sumikawa N."/>
            <person name="Tanurdzic M."/>
            <person name="Theissen G."/>
            <person name="Ulvskov P."/>
            <person name="Wakazuki S."/>
            <person name="Weng J.K."/>
            <person name="Willats W.W."/>
            <person name="Wipf D."/>
            <person name="Wolf P.G."/>
            <person name="Yang L."/>
            <person name="Zimmer A.D."/>
            <person name="Zhu Q."/>
            <person name="Mitros T."/>
            <person name="Hellsten U."/>
            <person name="Loque D."/>
            <person name="Otillar R."/>
            <person name="Salamov A."/>
            <person name="Schmutz J."/>
            <person name="Shapiro H."/>
            <person name="Lindquist E."/>
            <person name="Lucas S."/>
            <person name="Rokhsar D."/>
            <person name="Grigoriev I.V."/>
        </authorList>
    </citation>
    <scope>NUCLEOTIDE SEQUENCE [LARGE SCALE GENOMIC DNA]</scope>
</reference>
<keyword evidence="2" id="KW-0520">NAD</keyword>
<accession>D8RIN7</accession>
<dbReference type="HOGENOM" id="CLU_1527716_0_0_1"/>
<dbReference type="GO" id="GO:0070403">
    <property type="term" value="F:NAD+ binding"/>
    <property type="evidence" value="ECO:0000318"/>
    <property type="project" value="GO_Central"/>
</dbReference>
<protein>
    <recommendedName>
        <fullName evidence="6">PPM-type phosphatase domain-containing protein</fullName>
    </recommendedName>
</protein>
<dbReference type="InParanoid" id="D8RIN7"/>
<dbReference type="Gramene" id="EFJ28284">
    <property type="protein sequence ID" value="EFJ28284"/>
    <property type="gene ID" value="SELMODRAFT_411672"/>
</dbReference>
<dbReference type="AlphaFoldDB" id="D8RIN7"/>
<name>D8RIN7_SELML</name>
<organism evidence="5">
    <name type="scientific">Selaginella moellendorffii</name>
    <name type="common">Spikemoss</name>
    <dbReference type="NCBI Taxonomy" id="88036"/>
    <lineage>
        <taxon>Eukaryota</taxon>
        <taxon>Viridiplantae</taxon>
        <taxon>Streptophyta</taxon>
        <taxon>Embryophyta</taxon>
        <taxon>Tracheophyta</taxon>
        <taxon>Lycopodiopsida</taxon>
        <taxon>Selaginellales</taxon>
        <taxon>Selaginellaceae</taxon>
        <taxon>Selaginella</taxon>
    </lineage>
</organism>
<comment type="cofactor">
    <cofactor evidence="1">
        <name>NAD(+)</name>
        <dbReference type="ChEBI" id="CHEBI:57540"/>
    </cofactor>
</comment>
<evidence type="ECO:0000256" key="3">
    <source>
        <dbReference type="ARBA" id="ARBA00023239"/>
    </source>
</evidence>
<dbReference type="Gene3D" id="3.40.50.720">
    <property type="entry name" value="NAD(P)-binding Rossmann-like Domain"/>
    <property type="match status" value="1"/>
</dbReference>
<keyword evidence="5" id="KW-1185">Reference proteome</keyword>
<evidence type="ECO:0008006" key="6">
    <source>
        <dbReference type="Google" id="ProtNLM"/>
    </source>
</evidence>
<dbReference type="PANTHER" id="PTHR43078">
    <property type="entry name" value="UDP-GLUCURONIC ACID DECARBOXYLASE-RELATED"/>
    <property type="match status" value="1"/>
</dbReference>
<proteinExistence type="predicted"/>
<evidence type="ECO:0000313" key="5">
    <source>
        <dbReference type="Proteomes" id="UP000001514"/>
    </source>
</evidence>